<keyword evidence="2" id="KW-1185">Reference proteome</keyword>
<sequence length="172" mass="20024">MFTKFFPLIFPAPVLEQVRQRLAVADKQVIDETITGFTYAMQAIGYTPSLHPAGCLILSECQNCKSSYATRYEMKHHFYFACPHCQTITKGIFKAAIWNQREENRLLTTKGEEFWHSEGHTVYDRKHRQSYEVDERGNLTQDDIPDYVLGRIDTAQLEDAERRRLAWIESAD</sequence>
<dbReference type="RefSeq" id="WP_013087286.1">
    <property type="nucleotide sequence ID" value="NC_014108.1"/>
</dbReference>
<dbReference type="AlphaFoldDB" id="A0A0H3CUU5"/>
<geneLocation type="plasmid" evidence="1 2">
    <name>pECL_B</name>
</geneLocation>
<organism evidence="1 2">
    <name type="scientific">Enterobacter cloacae subsp. cloacae (strain ATCC 13047 / DSM 30054 / NBRC 13535 / NCTC 10005 / WDCM 00083 / NCDC 279-56)</name>
    <dbReference type="NCBI Taxonomy" id="716541"/>
    <lineage>
        <taxon>Bacteria</taxon>
        <taxon>Pseudomonadati</taxon>
        <taxon>Pseudomonadota</taxon>
        <taxon>Gammaproteobacteria</taxon>
        <taxon>Enterobacterales</taxon>
        <taxon>Enterobacteriaceae</taxon>
        <taxon>Enterobacter</taxon>
        <taxon>Enterobacter cloacae complex</taxon>
    </lineage>
</organism>
<protein>
    <submittedName>
        <fullName evidence="1">Uncharacterized protein</fullName>
    </submittedName>
</protein>
<dbReference type="PATRIC" id="fig|716541.4.peg.236"/>
<reference evidence="1 2" key="1">
    <citation type="journal article" date="2010" name="J. Bacteriol.">
        <title>Complete genome sequence of Enterobacter cloacae subsp. cloacae type strain ATCC 13047.</title>
        <authorList>
            <person name="Ren Y."/>
            <person name="Ren Y."/>
            <person name="Zhou Z."/>
            <person name="Guo X."/>
            <person name="Li Y."/>
            <person name="Feng L."/>
            <person name="Wang L."/>
        </authorList>
    </citation>
    <scope>NUCLEOTIDE SEQUENCE [LARGE SCALE GENOMIC DNA]</scope>
    <source>
        <strain evidence="2">ATCC 13047 / DSM 30054 / NBRC 13535 / NCTC 10005 / WDCM 00083 / NCDC 279-56</strain>
        <plasmid evidence="1">pECL_B</plasmid>
    </source>
</reference>
<dbReference type="OrthoDB" id="9804622at2"/>
<gene>
    <name evidence="1" type="ordered locus">ECL_B016</name>
</gene>
<dbReference type="HOGENOM" id="CLU_1552897_0_0_6"/>
<proteinExistence type="predicted"/>
<accession>A0A0H3CUU5</accession>
<evidence type="ECO:0000313" key="2">
    <source>
        <dbReference type="Proteomes" id="UP000002363"/>
    </source>
</evidence>
<name>A0A0H3CUU5_ENTCC</name>
<dbReference type="EMBL" id="CP001920">
    <property type="protein sequence ID" value="ADF64978.1"/>
    <property type="molecule type" value="Genomic_DNA"/>
</dbReference>
<keyword evidence="1" id="KW-0614">Plasmid</keyword>
<dbReference type="KEGG" id="enc:ECL_B016"/>
<dbReference type="EnsemblBacteria" id="ADF64978">
    <property type="protein sequence ID" value="ADF64978"/>
    <property type="gene ID" value="ECL_B016"/>
</dbReference>
<dbReference type="Proteomes" id="UP000002363">
    <property type="component" value="Plasmid pECL_B"/>
</dbReference>
<evidence type="ECO:0000313" key="1">
    <source>
        <dbReference type="EMBL" id="ADF64978.1"/>
    </source>
</evidence>